<dbReference type="OrthoDB" id="8446047at2"/>
<organism evidence="3 4">
    <name type="scientific">Rhizorhabdus histidinilytica</name>
    <dbReference type="NCBI Taxonomy" id="439228"/>
    <lineage>
        <taxon>Bacteria</taxon>
        <taxon>Pseudomonadati</taxon>
        <taxon>Pseudomonadota</taxon>
        <taxon>Alphaproteobacteria</taxon>
        <taxon>Sphingomonadales</taxon>
        <taxon>Sphingomonadaceae</taxon>
        <taxon>Rhizorhabdus</taxon>
    </lineage>
</organism>
<evidence type="ECO:0000259" key="2">
    <source>
        <dbReference type="Pfam" id="PF02581"/>
    </source>
</evidence>
<evidence type="ECO:0000313" key="3">
    <source>
        <dbReference type="EMBL" id="SKB73929.1"/>
    </source>
</evidence>
<evidence type="ECO:0000313" key="4">
    <source>
        <dbReference type="Proteomes" id="UP000189818"/>
    </source>
</evidence>
<evidence type="ECO:0000256" key="1">
    <source>
        <dbReference type="SAM" id="MobiDB-lite"/>
    </source>
</evidence>
<dbReference type="CDD" id="cd00564">
    <property type="entry name" value="TMP_TenI"/>
    <property type="match status" value="1"/>
</dbReference>
<dbReference type="AlphaFoldDB" id="A0A1T5DQE9"/>
<dbReference type="RefSeq" id="WP_079648720.1">
    <property type="nucleotide sequence ID" value="NZ_FUYM01000005.1"/>
</dbReference>
<dbReference type="InterPro" id="IPR013785">
    <property type="entry name" value="Aldolase_TIM"/>
</dbReference>
<dbReference type="InterPro" id="IPR022998">
    <property type="entry name" value="ThiamineP_synth_TenI"/>
</dbReference>
<sequence>MQPRQPELPSLWMMTDERQGEALWTALRRLPPGSGVIFRHKSLPDGERHRLFERVRRIARRRGLILLLAGDEGEARRWGADGAHHRRPGPPRAGTAPAHDLREIRAAERSSATALLLSPLHPTRSHPGAPALGRMRFAALARATRLPVIALGGVDLRRGRAAIAVGAYGWAAIDAWM</sequence>
<proteinExistence type="predicted"/>
<name>A0A1T5DQE9_9SPHN</name>
<feature type="domain" description="Thiamine phosphate synthase/TenI" evidence="2">
    <location>
        <begin position="98"/>
        <end position="175"/>
    </location>
</feature>
<dbReference type="EMBL" id="FUYM01000005">
    <property type="protein sequence ID" value="SKB73929.1"/>
    <property type="molecule type" value="Genomic_DNA"/>
</dbReference>
<dbReference type="STRING" id="439228.SAMN06295920_105368"/>
<dbReference type="Gene3D" id="3.20.20.70">
    <property type="entry name" value="Aldolase class I"/>
    <property type="match status" value="1"/>
</dbReference>
<reference evidence="4" key="1">
    <citation type="submission" date="2017-02" db="EMBL/GenBank/DDBJ databases">
        <authorList>
            <person name="Varghese N."/>
            <person name="Submissions S."/>
        </authorList>
    </citation>
    <scope>NUCLEOTIDE SEQUENCE [LARGE SCALE GENOMIC DNA]</scope>
    <source>
        <strain evidence="4">UM2</strain>
    </source>
</reference>
<dbReference type="Proteomes" id="UP000189818">
    <property type="component" value="Unassembled WGS sequence"/>
</dbReference>
<protein>
    <submittedName>
        <fullName evidence="3">Thiamine-phosphate pyrophosphorylase</fullName>
    </submittedName>
</protein>
<keyword evidence="4" id="KW-1185">Reference proteome</keyword>
<accession>A0A1T5DQE9</accession>
<dbReference type="GO" id="GO:0009228">
    <property type="term" value="P:thiamine biosynthetic process"/>
    <property type="evidence" value="ECO:0007669"/>
    <property type="project" value="UniProtKB-KW"/>
</dbReference>
<dbReference type="Pfam" id="PF02581">
    <property type="entry name" value="TMP-TENI"/>
    <property type="match status" value="1"/>
</dbReference>
<feature type="region of interest" description="Disordered" evidence="1">
    <location>
        <begin position="79"/>
        <end position="98"/>
    </location>
</feature>
<gene>
    <name evidence="3" type="ORF">SAMN06295920_105368</name>
</gene>
<dbReference type="SUPFAM" id="SSF51391">
    <property type="entry name" value="Thiamin phosphate synthase"/>
    <property type="match status" value="1"/>
</dbReference>
<dbReference type="InterPro" id="IPR036206">
    <property type="entry name" value="ThiamineP_synth_sf"/>
</dbReference>